<dbReference type="AlphaFoldDB" id="A0AAV9WXM0"/>
<accession>A0AAV9WXM0</accession>
<reference evidence="3 4" key="1">
    <citation type="submission" date="2019-10" db="EMBL/GenBank/DDBJ databases">
        <authorList>
            <person name="Palmer J.M."/>
        </authorList>
    </citation>
    <scope>NUCLEOTIDE SEQUENCE [LARGE SCALE GENOMIC DNA]</scope>
    <source>
        <strain evidence="3 4">TWF694</strain>
    </source>
</reference>
<feature type="signal peptide" evidence="2">
    <location>
        <begin position="1"/>
        <end position="20"/>
    </location>
</feature>
<evidence type="ECO:0000313" key="3">
    <source>
        <dbReference type="EMBL" id="KAK6529042.1"/>
    </source>
</evidence>
<sequence length="709" mass="73224">MKNISILFFVGFSTLNGVNALAFPRGLFPRQDSSEAPTPGPQMFPTAVVDNVAIGPSVDSDGATVQISHTLTGNNDPTPTIHPQMFVEAETPVAEDDTAAAPTVQDDTAPAPTMQDDTAAAPTTQDDTPIIPTIQDDTGMSATIQAVPTVNAVAAPPPPPVDAAQATGRFTTGNAICWYETTTTSGTAATNIACVDIPQVMTAPASITENPPVTTGRFTTNGNVCWYQIASGDGQTATSQIECAPVPAVQTPTVKTSSCTKAVTSQPTGRFTTGDAICWYQTVTNNNQVATNINCVDIPQFQTTSVATPVPITPVIGTATSTVITPTPITPVTVASVETPSSSNNPPTDTPVPTLPVPSGAVCHSETVTNNGQVGTLAVCVDIGTAITPTPVTMTAVVTPSSSETLQTGTWTTGGAICHFETTTNNGQPATVGICVDIPEAITPTPSTTVTYVPPTGPPASTWTTHGAVCKYAVMTVRGKAETNIICVDKPTPPPPQPTKGANCQEIKTTQTKLKTTSLCLGYIGYGRNRKQICEKIVMTAKVTGKSTVCLGAIPTQPAQPTTNGSNCKKAQITKTTYRTTTVCLGVQYRGKPTKAICNKVTLTSRTPAETTVCLGALTTNPPAGACPPSTTITVTRSCPSNKAVCGIVCPQFIVQSTIPCACIGAAKVTQTVYSPAQCPGQCSCSQKTNWATAASCTTKTPNHGSGYY</sequence>
<keyword evidence="4" id="KW-1185">Reference proteome</keyword>
<comment type="caution">
    <text evidence="3">The sequence shown here is derived from an EMBL/GenBank/DDBJ whole genome shotgun (WGS) entry which is preliminary data.</text>
</comment>
<keyword evidence="2" id="KW-0732">Signal</keyword>
<evidence type="ECO:0000256" key="2">
    <source>
        <dbReference type="SAM" id="SignalP"/>
    </source>
</evidence>
<feature type="chain" id="PRO_5043889061" evidence="2">
    <location>
        <begin position="21"/>
        <end position="709"/>
    </location>
</feature>
<evidence type="ECO:0000256" key="1">
    <source>
        <dbReference type="SAM" id="MobiDB-lite"/>
    </source>
</evidence>
<evidence type="ECO:0000313" key="4">
    <source>
        <dbReference type="Proteomes" id="UP001365542"/>
    </source>
</evidence>
<feature type="compositionally biased region" description="Low complexity" evidence="1">
    <location>
        <begin position="106"/>
        <end position="133"/>
    </location>
</feature>
<dbReference type="EMBL" id="JAVHJO010000014">
    <property type="protein sequence ID" value="KAK6529042.1"/>
    <property type="molecule type" value="Genomic_DNA"/>
</dbReference>
<organism evidence="3 4">
    <name type="scientific">Orbilia ellipsospora</name>
    <dbReference type="NCBI Taxonomy" id="2528407"/>
    <lineage>
        <taxon>Eukaryota</taxon>
        <taxon>Fungi</taxon>
        <taxon>Dikarya</taxon>
        <taxon>Ascomycota</taxon>
        <taxon>Pezizomycotina</taxon>
        <taxon>Orbiliomycetes</taxon>
        <taxon>Orbiliales</taxon>
        <taxon>Orbiliaceae</taxon>
        <taxon>Orbilia</taxon>
    </lineage>
</organism>
<protein>
    <submittedName>
        <fullName evidence="3">Uncharacterized protein</fullName>
    </submittedName>
</protein>
<dbReference type="Proteomes" id="UP001365542">
    <property type="component" value="Unassembled WGS sequence"/>
</dbReference>
<gene>
    <name evidence="3" type="ORF">TWF694_004262</name>
</gene>
<feature type="region of interest" description="Disordered" evidence="1">
    <location>
        <begin position="94"/>
        <end position="133"/>
    </location>
</feature>
<name>A0AAV9WXM0_9PEZI</name>
<proteinExistence type="predicted"/>